<dbReference type="SUPFAM" id="SSF48726">
    <property type="entry name" value="Immunoglobulin"/>
    <property type="match status" value="3"/>
</dbReference>
<evidence type="ECO:0000313" key="8">
    <source>
        <dbReference type="RefSeq" id="XP_013875939.1"/>
    </source>
</evidence>
<evidence type="ECO:0000259" key="6">
    <source>
        <dbReference type="PROSITE" id="PS50835"/>
    </source>
</evidence>
<evidence type="ECO:0000256" key="4">
    <source>
        <dbReference type="ARBA" id="ARBA00023319"/>
    </source>
</evidence>
<dbReference type="KEGG" id="alim:106526037"/>
<evidence type="ECO:0000256" key="1">
    <source>
        <dbReference type="ARBA" id="ARBA00022729"/>
    </source>
</evidence>
<keyword evidence="1 5" id="KW-0732">Signal</keyword>
<keyword evidence="7" id="KW-1185">Reference proteome</keyword>
<dbReference type="InterPro" id="IPR007110">
    <property type="entry name" value="Ig-like_dom"/>
</dbReference>
<dbReference type="InterPro" id="IPR036179">
    <property type="entry name" value="Ig-like_dom_sf"/>
</dbReference>
<feature type="chain" id="PRO_5014164495" evidence="5">
    <location>
        <begin position="24"/>
        <end position="338"/>
    </location>
</feature>
<dbReference type="InterPro" id="IPR013151">
    <property type="entry name" value="Immunoglobulin_dom"/>
</dbReference>
<dbReference type="OrthoDB" id="6159398at2759"/>
<dbReference type="PROSITE" id="PS50835">
    <property type="entry name" value="IG_LIKE"/>
    <property type="match status" value="2"/>
</dbReference>
<dbReference type="GeneID" id="106526037"/>
<dbReference type="Pfam" id="PF00047">
    <property type="entry name" value="ig"/>
    <property type="match status" value="1"/>
</dbReference>
<feature type="domain" description="Ig-like" evidence="6">
    <location>
        <begin position="108"/>
        <end position="211"/>
    </location>
</feature>
<keyword evidence="4" id="KW-0393">Immunoglobulin domain</keyword>
<keyword evidence="2" id="KW-1015">Disulfide bond</keyword>
<dbReference type="InterPro" id="IPR013783">
    <property type="entry name" value="Ig-like_fold"/>
</dbReference>
<sequence>MEKSDQALTLVLLALLGGFLASAVEVQPSINPAVVGGTVMFSLSPPMSLKSGSWALGETLILNWVGDQQAFFPGYSGRASVNLTTGALTLSSLKLTDSGVYVVQSNDPALSANASITVIETVSNVTLSTNQTDLTEFNSSAVMRCSVSSGSPLSFLWMNGSSTITAGIRVQVTDGNATLIVTNVTRYDSGPFSCHVFNLISNGTSNPVNFTISYGPENMALTVNGLSGTSFPVGSNLTMLCSVNSSPPAQLQWAFRGNLMNTTGAILQLFLVSQNQSGQYSCLAFNNRTNMLNSITKDITISKSEQQVMNVLLLLLSLTGFLSSLPAWLTQLLEDFTE</sequence>
<protein>
    <submittedName>
        <fullName evidence="8">Carcinoembryonic antigen-related cell adhesion molecule 5</fullName>
    </submittedName>
</protein>
<feature type="signal peptide" evidence="5">
    <location>
        <begin position="1"/>
        <end position="23"/>
    </location>
</feature>
<accession>A0A2I4C7J5</accession>
<name>A0A2I4C7J5_AUSLI</name>
<evidence type="ECO:0000256" key="2">
    <source>
        <dbReference type="ARBA" id="ARBA00023157"/>
    </source>
</evidence>
<dbReference type="InterPro" id="IPR003599">
    <property type="entry name" value="Ig_sub"/>
</dbReference>
<evidence type="ECO:0000313" key="7">
    <source>
        <dbReference type="Proteomes" id="UP000192220"/>
    </source>
</evidence>
<dbReference type="InParanoid" id="A0A2I4C7J5"/>
<dbReference type="PANTHER" id="PTHR44337">
    <property type="entry name" value="CARCINOEMBRYONIC ANTIGEN-RELATED CELL ADHESION MOLECULE 8"/>
    <property type="match status" value="1"/>
</dbReference>
<organism evidence="7 8">
    <name type="scientific">Austrofundulus limnaeus</name>
    <name type="common">Annual killifish</name>
    <dbReference type="NCBI Taxonomy" id="52670"/>
    <lineage>
        <taxon>Eukaryota</taxon>
        <taxon>Metazoa</taxon>
        <taxon>Chordata</taxon>
        <taxon>Craniata</taxon>
        <taxon>Vertebrata</taxon>
        <taxon>Euteleostomi</taxon>
        <taxon>Actinopterygii</taxon>
        <taxon>Neopterygii</taxon>
        <taxon>Teleostei</taxon>
        <taxon>Neoteleostei</taxon>
        <taxon>Acanthomorphata</taxon>
        <taxon>Ovalentaria</taxon>
        <taxon>Atherinomorphae</taxon>
        <taxon>Cyprinodontiformes</taxon>
        <taxon>Rivulidae</taxon>
        <taxon>Austrofundulus</taxon>
    </lineage>
</organism>
<evidence type="ECO:0000256" key="5">
    <source>
        <dbReference type="SAM" id="SignalP"/>
    </source>
</evidence>
<dbReference type="InterPro" id="IPR052598">
    <property type="entry name" value="IgSF_CEA-related"/>
</dbReference>
<feature type="domain" description="Ig-like" evidence="6">
    <location>
        <begin position="216"/>
        <end position="300"/>
    </location>
</feature>
<evidence type="ECO:0000256" key="3">
    <source>
        <dbReference type="ARBA" id="ARBA00023180"/>
    </source>
</evidence>
<dbReference type="InterPro" id="IPR003598">
    <property type="entry name" value="Ig_sub2"/>
</dbReference>
<dbReference type="Proteomes" id="UP000192220">
    <property type="component" value="Unplaced"/>
</dbReference>
<proteinExistence type="predicted"/>
<dbReference type="Gene3D" id="2.60.40.10">
    <property type="entry name" value="Immunoglobulins"/>
    <property type="match status" value="3"/>
</dbReference>
<dbReference type="AlphaFoldDB" id="A0A2I4C7J5"/>
<keyword evidence="3" id="KW-0325">Glycoprotein</keyword>
<dbReference type="SMART" id="SM00409">
    <property type="entry name" value="IG"/>
    <property type="match status" value="3"/>
</dbReference>
<reference evidence="8" key="1">
    <citation type="submission" date="2025-08" db="UniProtKB">
        <authorList>
            <consortium name="RefSeq"/>
        </authorList>
    </citation>
    <scope>IDENTIFICATION</scope>
</reference>
<gene>
    <name evidence="8" type="primary">LOC106526037</name>
</gene>
<dbReference type="SMART" id="SM00408">
    <property type="entry name" value="IGc2"/>
    <property type="match status" value="2"/>
</dbReference>
<dbReference type="PANTHER" id="PTHR44337:SF20">
    <property type="entry name" value="CARCINOEMBRYONIC ANTIGEN-RELATED CELL ADHESION MOLECULE 5-RELATED"/>
    <property type="match status" value="1"/>
</dbReference>
<dbReference type="RefSeq" id="XP_013875939.1">
    <property type="nucleotide sequence ID" value="XM_014020485.1"/>
</dbReference>